<evidence type="ECO:0000256" key="16">
    <source>
        <dbReference type="ARBA" id="ARBA00034050"/>
    </source>
</evidence>
<reference evidence="19 20" key="1">
    <citation type="journal article" date="2008" name="Nature">
        <title>The genome of Laccaria bicolor provides insights into mycorrhizal symbiosis.</title>
        <authorList>
            <person name="Martin F."/>
            <person name="Aerts A."/>
            <person name="Ahren D."/>
            <person name="Brun A."/>
            <person name="Danchin E.G.J."/>
            <person name="Duchaussoy F."/>
            <person name="Gibon J."/>
            <person name="Kohler A."/>
            <person name="Lindquist E."/>
            <person name="Pereda V."/>
            <person name="Salamov A."/>
            <person name="Shapiro H.J."/>
            <person name="Wuyts J."/>
            <person name="Blaudez D."/>
            <person name="Buee M."/>
            <person name="Brokstein P."/>
            <person name="Canbaeck B."/>
            <person name="Cohen D."/>
            <person name="Courty P.E."/>
            <person name="Coutinho P.M."/>
            <person name="Delaruelle C."/>
            <person name="Detter J.C."/>
            <person name="Deveau A."/>
            <person name="DiFazio S."/>
            <person name="Duplessis S."/>
            <person name="Fraissinet-Tachet L."/>
            <person name="Lucic E."/>
            <person name="Frey-Klett P."/>
            <person name="Fourrey C."/>
            <person name="Feussner I."/>
            <person name="Gay G."/>
            <person name="Grimwood J."/>
            <person name="Hoegger P.J."/>
            <person name="Jain P."/>
            <person name="Kilaru S."/>
            <person name="Labbe J."/>
            <person name="Lin Y.C."/>
            <person name="Legue V."/>
            <person name="Le Tacon F."/>
            <person name="Marmeisse R."/>
            <person name="Melayah D."/>
            <person name="Montanini B."/>
            <person name="Muratet M."/>
            <person name="Nehls U."/>
            <person name="Niculita-Hirzel H."/>
            <person name="Oudot-Le Secq M.P."/>
            <person name="Peter M."/>
            <person name="Quesneville H."/>
            <person name="Rajashekar B."/>
            <person name="Reich M."/>
            <person name="Rouhier N."/>
            <person name="Schmutz J."/>
            <person name="Yin T."/>
            <person name="Chalot M."/>
            <person name="Henrissat B."/>
            <person name="Kuees U."/>
            <person name="Lucas S."/>
            <person name="Van de Peer Y."/>
            <person name="Podila G.K."/>
            <person name="Polle A."/>
            <person name="Pukkila P.J."/>
            <person name="Richardson P.M."/>
            <person name="Rouze P."/>
            <person name="Sanders I.R."/>
            <person name="Stajich J.E."/>
            <person name="Tunlid A."/>
            <person name="Tuskan G."/>
            <person name="Grigoriev I.V."/>
        </authorList>
    </citation>
    <scope>NUCLEOTIDE SEQUENCE [LARGE SCALE GENOMIC DNA]</scope>
    <source>
        <strain evidence="20">S238N-H82 / ATCC MYA-4686</strain>
    </source>
</reference>
<evidence type="ECO:0000256" key="10">
    <source>
        <dbReference type="ARBA" id="ARBA00023002"/>
    </source>
</evidence>
<evidence type="ECO:0000256" key="11">
    <source>
        <dbReference type="ARBA" id="ARBA00023180"/>
    </source>
</evidence>
<keyword evidence="8" id="KW-0732">Signal</keyword>
<proteinExistence type="inferred from homology"/>
<comment type="cofactor">
    <cofactor evidence="1">
        <name>FAD</name>
        <dbReference type="ChEBI" id="CHEBI:57692"/>
    </cofactor>
</comment>
<evidence type="ECO:0000259" key="18">
    <source>
        <dbReference type="PROSITE" id="PS00624"/>
    </source>
</evidence>
<comment type="catalytic activity">
    <reaction evidence="15">
        <text>pyranose + acceptor = pyranos-3-ulose + reduced acceptor.</text>
        <dbReference type="EC" id="1.1.99.29"/>
    </reaction>
</comment>
<dbReference type="STRING" id="486041.B0E153"/>
<dbReference type="InterPro" id="IPR000172">
    <property type="entry name" value="GMC_OxRdtase_N"/>
</dbReference>
<dbReference type="InterPro" id="IPR036188">
    <property type="entry name" value="FAD/NAD-bd_sf"/>
</dbReference>
<gene>
    <name evidence="19" type="ORF">LACBIDRAFT_256250</name>
</gene>
<evidence type="ECO:0000256" key="8">
    <source>
        <dbReference type="ARBA" id="ARBA00022729"/>
    </source>
</evidence>
<dbReference type="RefSeq" id="XP_001889946.1">
    <property type="nucleotide sequence ID" value="XM_001889911.1"/>
</dbReference>
<organism evidence="20">
    <name type="scientific">Laccaria bicolor (strain S238N-H82 / ATCC MYA-4686)</name>
    <name type="common">Bicoloured deceiver</name>
    <name type="synonym">Laccaria laccata var. bicolor</name>
    <dbReference type="NCBI Taxonomy" id="486041"/>
    <lineage>
        <taxon>Eukaryota</taxon>
        <taxon>Fungi</taxon>
        <taxon>Dikarya</taxon>
        <taxon>Basidiomycota</taxon>
        <taxon>Agaricomycotina</taxon>
        <taxon>Agaricomycetes</taxon>
        <taxon>Agaricomycetidae</taxon>
        <taxon>Agaricales</taxon>
        <taxon>Agaricineae</taxon>
        <taxon>Hydnangiaceae</taxon>
        <taxon>Laccaria</taxon>
    </lineage>
</organism>
<comment type="catalytic activity">
    <reaction evidence="14">
        <text>pyranose + acceptor = pyranos-2,3-diulose + reduced acceptor.</text>
        <dbReference type="EC" id="1.1.99.29"/>
    </reaction>
</comment>
<dbReference type="GO" id="GO:0005576">
    <property type="term" value="C:extracellular region"/>
    <property type="evidence" value="ECO:0007669"/>
    <property type="project" value="UniProtKB-SubCell"/>
</dbReference>
<dbReference type="AlphaFoldDB" id="B0E153"/>
<keyword evidence="20" id="KW-1185">Reference proteome</keyword>
<dbReference type="GeneID" id="6085589"/>
<dbReference type="Pfam" id="PF05199">
    <property type="entry name" value="GMC_oxred_C"/>
    <property type="match status" value="1"/>
</dbReference>
<accession>B0E153</accession>
<evidence type="ECO:0000313" key="19">
    <source>
        <dbReference type="EMBL" id="EDQ99395.1"/>
    </source>
</evidence>
<dbReference type="PANTHER" id="PTHR11552">
    <property type="entry name" value="GLUCOSE-METHANOL-CHOLINE GMC OXIDOREDUCTASE"/>
    <property type="match status" value="1"/>
</dbReference>
<dbReference type="KEGG" id="lbc:LACBIDRAFT_256250"/>
<dbReference type="Proteomes" id="UP000001194">
    <property type="component" value="Unassembled WGS sequence"/>
</dbReference>
<comment type="catalytic activity">
    <reaction evidence="17">
        <text>a pyranoside + acceptor = a pyranosid-3,4-diulose + reduced acceptor.</text>
        <dbReference type="EC" id="1.1.99.29"/>
    </reaction>
</comment>
<dbReference type="Gene3D" id="3.50.50.60">
    <property type="entry name" value="FAD/NAD(P)-binding domain"/>
    <property type="match status" value="2"/>
</dbReference>
<evidence type="ECO:0000256" key="6">
    <source>
        <dbReference type="ARBA" id="ARBA00022525"/>
    </source>
</evidence>
<keyword evidence="10" id="KW-0560">Oxidoreductase</keyword>
<dbReference type="EMBL" id="DS547165">
    <property type="protein sequence ID" value="EDQ99395.1"/>
    <property type="molecule type" value="Genomic_DNA"/>
</dbReference>
<evidence type="ECO:0000256" key="14">
    <source>
        <dbReference type="ARBA" id="ARBA00034010"/>
    </source>
</evidence>
<keyword evidence="6" id="KW-0964">Secreted</keyword>
<dbReference type="PANTHER" id="PTHR11552:SF201">
    <property type="entry name" value="GLUCOSE-METHANOL-CHOLINE OXIDOREDUCTASE N-TERMINAL DOMAIN-CONTAINING PROTEIN"/>
    <property type="match status" value="1"/>
</dbReference>
<evidence type="ECO:0000313" key="20">
    <source>
        <dbReference type="Proteomes" id="UP000001194"/>
    </source>
</evidence>
<evidence type="ECO:0000256" key="12">
    <source>
        <dbReference type="ARBA" id="ARBA00024699"/>
    </source>
</evidence>
<name>B0E153_LACBS</name>
<dbReference type="InParanoid" id="B0E153"/>
<dbReference type="InterPro" id="IPR012132">
    <property type="entry name" value="GMC_OxRdtase"/>
</dbReference>
<evidence type="ECO:0000256" key="1">
    <source>
        <dbReference type="ARBA" id="ARBA00001974"/>
    </source>
</evidence>
<evidence type="ECO:0000256" key="9">
    <source>
        <dbReference type="ARBA" id="ARBA00022827"/>
    </source>
</evidence>
<sequence length="296" mass="31763">PASARPNLNVMVNAAVTRITWASQGANGTVTATGVEFSCNGQIGTVRAKREVILSGGSVGSPQVLMLSGVGPRDVLESVGVDVVVELPGVGQHAQDHLVSFSVLPTEGLVELLLSLNAPGQVMVQAALQIPFSQAGLYVNSTSVFGHPVIDPQYYSHPADVTVIRQGLKIARTIGQTSPLSNILGNEISSGLSVSTDEEWEEWLRSNSVTEYHPSSTCAMMPFEMGGFMGFVTNMRVVDASIFPLAMSSHVRPSPFSPLPFHLFSLALWRWIAHGANVRPRRTSCYHHSGRSESAW</sequence>
<dbReference type="SUPFAM" id="SSF51905">
    <property type="entry name" value="FAD/NAD(P)-binding domain"/>
    <property type="match status" value="1"/>
</dbReference>
<evidence type="ECO:0000256" key="5">
    <source>
        <dbReference type="ARBA" id="ARBA00013177"/>
    </source>
</evidence>
<evidence type="ECO:0000256" key="13">
    <source>
        <dbReference type="ARBA" id="ARBA00033986"/>
    </source>
</evidence>
<protein>
    <recommendedName>
        <fullName evidence="5">pyranose dehydrogenase (acceptor)</fullName>
        <ecNumber evidence="5">1.1.99.29</ecNumber>
    </recommendedName>
</protein>
<dbReference type="Gene3D" id="3.30.560.10">
    <property type="entry name" value="Glucose Oxidase, domain 3"/>
    <property type="match status" value="1"/>
</dbReference>
<feature type="domain" description="Glucose-methanol-choline oxidoreductase N-terminal" evidence="18">
    <location>
        <begin position="57"/>
        <end position="71"/>
    </location>
</feature>
<dbReference type="GO" id="GO:0033718">
    <property type="term" value="F:pyranose dehydrogenase (acceptor) activity"/>
    <property type="evidence" value="ECO:0007669"/>
    <property type="project" value="UniProtKB-EC"/>
</dbReference>
<dbReference type="PROSITE" id="PS00624">
    <property type="entry name" value="GMC_OXRED_2"/>
    <property type="match status" value="1"/>
</dbReference>
<dbReference type="OrthoDB" id="269227at2759"/>
<dbReference type="SUPFAM" id="SSF54373">
    <property type="entry name" value="FAD-linked reductases, C-terminal domain"/>
    <property type="match status" value="1"/>
</dbReference>
<evidence type="ECO:0000256" key="3">
    <source>
        <dbReference type="ARBA" id="ARBA00010790"/>
    </source>
</evidence>
<comment type="subunit">
    <text evidence="4">Monomer.</text>
</comment>
<evidence type="ECO:0000256" key="7">
    <source>
        <dbReference type="ARBA" id="ARBA00022630"/>
    </source>
</evidence>
<feature type="non-terminal residue" evidence="19">
    <location>
        <position position="1"/>
    </location>
</feature>
<keyword evidence="7" id="KW-0285">Flavoprotein</keyword>
<dbReference type="HOGENOM" id="CLU_941826_0_0_1"/>
<comment type="function">
    <text evidence="12">Catalyzes the single-oxidation or sequential double oxidation reaction of carbohydrates primarily at carbon-2 and/or carbon-3 with the concomitant reduction of the flavin. The enzyme exhibits a broad sugar substrate specificity, oxidizing different aldopyranoses to the corresponding C-1, C-2, C-3 or C-1,2, C-2,3 and C-3,4 (di)dehydro sugars with substrate-specific regioselectivity. Accepts only a narrow range of electron acceptors such as substituted benzoquinones and complexed metal ions and reacts extremely slowly with O(2) as acceptor. May play a role in the natural recycling of plant matter by oxidizing all major monosaccharides in lignocellulose and by reducing quinone compounds or reactive radical species generated during lignin depolymerization.</text>
</comment>
<dbReference type="GO" id="GO:0050660">
    <property type="term" value="F:flavin adenine dinucleotide binding"/>
    <property type="evidence" value="ECO:0007669"/>
    <property type="project" value="InterPro"/>
</dbReference>
<evidence type="ECO:0000256" key="2">
    <source>
        <dbReference type="ARBA" id="ARBA00004613"/>
    </source>
</evidence>
<comment type="catalytic activity">
    <reaction evidence="13">
        <text>pyranose + acceptor = pyranos-2-ulose + reduced acceptor.</text>
        <dbReference type="EC" id="1.1.99.29"/>
    </reaction>
</comment>
<dbReference type="Pfam" id="PF00732">
    <property type="entry name" value="GMC_oxred_N"/>
    <property type="match status" value="1"/>
</dbReference>
<keyword evidence="11" id="KW-0325">Glycoprotein</keyword>
<evidence type="ECO:0000256" key="4">
    <source>
        <dbReference type="ARBA" id="ARBA00011245"/>
    </source>
</evidence>
<comment type="similarity">
    <text evidence="3">Belongs to the GMC oxidoreductase family.</text>
</comment>
<dbReference type="InterPro" id="IPR007867">
    <property type="entry name" value="GMC_OxRtase_C"/>
</dbReference>
<comment type="catalytic activity">
    <reaction evidence="16">
        <text>a pyranoside + acceptor = a pyranosid-3-ulose + reduced acceptor.</text>
        <dbReference type="EC" id="1.1.99.29"/>
    </reaction>
</comment>
<evidence type="ECO:0000256" key="17">
    <source>
        <dbReference type="ARBA" id="ARBA00034059"/>
    </source>
</evidence>
<keyword evidence="9" id="KW-0274">FAD</keyword>
<comment type="subcellular location">
    <subcellularLocation>
        <location evidence="2">Secreted</location>
    </subcellularLocation>
</comment>
<evidence type="ECO:0000256" key="15">
    <source>
        <dbReference type="ARBA" id="ARBA00034029"/>
    </source>
</evidence>
<dbReference type="EC" id="1.1.99.29" evidence="5"/>